<evidence type="ECO:0000313" key="4">
    <source>
        <dbReference type="Proteomes" id="UP000002051"/>
    </source>
</evidence>
<dbReference type="EMBL" id="CM001220">
    <property type="protein sequence ID" value="AES91274.1"/>
    <property type="molecule type" value="Genomic_DNA"/>
</dbReference>
<organism evidence="2 4">
    <name type="scientific">Medicago truncatula</name>
    <name type="common">Barrel medic</name>
    <name type="synonym">Medicago tribuloides</name>
    <dbReference type="NCBI Taxonomy" id="3880"/>
    <lineage>
        <taxon>Eukaryota</taxon>
        <taxon>Viridiplantae</taxon>
        <taxon>Streptophyta</taxon>
        <taxon>Embryophyta</taxon>
        <taxon>Tracheophyta</taxon>
        <taxon>Spermatophyta</taxon>
        <taxon>Magnoliopsida</taxon>
        <taxon>eudicotyledons</taxon>
        <taxon>Gunneridae</taxon>
        <taxon>Pentapetalae</taxon>
        <taxon>rosids</taxon>
        <taxon>fabids</taxon>
        <taxon>Fabales</taxon>
        <taxon>Fabaceae</taxon>
        <taxon>Papilionoideae</taxon>
        <taxon>50 kb inversion clade</taxon>
        <taxon>NPAAA clade</taxon>
        <taxon>Hologalegina</taxon>
        <taxon>IRL clade</taxon>
        <taxon>Trifolieae</taxon>
        <taxon>Medicago</taxon>
    </lineage>
</organism>
<dbReference type="PaxDb" id="3880-AES91274"/>
<accession>G7JS10</accession>
<name>G7JS10_MEDTR</name>
<protein>
    <submittedName>
        <fullName evidence="2 3">Uncharacterized protein</fullName>
    </submittedName>
</protein>
<sequence length="100" mass="11461">MGSLPLQGWSKRSFENSREGRGETSQFSLTIDVKWKCSNACSVEEPHQSISNLVVKLYCGDDTIGEIRNSIQYISTISIHFFSQVIYILMQTYAYTSIYY</sequence>
<dbReference type="AlphaFoldDB" id="G7JS10"/>
<feature type="compositionally biased region" description="Basic and acidic residues" evidence="1">
    <location>
        <begin position="12"/>
        <end position="22"/>
    </location>
</feature>
<dbReference type="EnsemblPlants" id="AES91274">
    <property type="protein sequence ID" value="AES91274"/>
    <property type="gene ID" value="MTR_4g111700"/>
</dbReference>
<evidence type="ECO:0000313" key="2">
    <source>
        <dbReference type="EMBL" id="AES91274.1"/>
    </source>
</evidence>
<dbReference type="Proteomes" id="UP000002051">
    <property type="component" value="Chromosome 4"/>
</dbReference>
<evidence type="ECO:0000256" key="1">
    <source>
        <dbReference type="SAM" id="MobiDB-lite"/>
    </source>
</evidence>
<keyword evidence="4" id="KW-1185">Reference proteome</keyword>
<reference evidence="2 4" key="1">
    <citation type="journal article" date="2011" name="Nature">
        <title>The Medicago genome provides insight into the evolution of rhizobial symbioses.</title>
        <authorList>
            <person name="Young N.D."/>
            <person name="Debelle F."/>
            <person name="Oldroyd G.E."/>
            <person name="Geurts R."/>
            <person name="Cannon S.B."/>
            <person name="Udvardi M.K."/>
            <person name="Benedito V.A."/>
            <person name="Mayer K.F."/>
            <person name="Gouzy J."/>
            <person name="Schoof H."/>
            <person name="Van de Peer Y."/>
            <person name="Proost S."/>
            <person name="Cook D.R."/>
            <person name="Meyers B.C."/>
            <person name="Spannagl M."/>
            <person name="Cheung F."/>
            <person name="De Mita S."/>
            <person name="Krishnakumar V."/>
            <person name="Gundlach H."/>
            <person name="Zhou S."/>
            <person name="Mudge J."/>
            <person name="Bharti A.K."/>
            <person name="Murray J.D."/>
            <person name="Naoumkina M.A."/>
            <person name="Rosen B."/>
            <person name="Silverstein K.A."/>
            <person name="Tang H."/>
            <person name="Rombauts S."/>
            <person name="Zhao P.X."/>
            <person name="Zhou P."/>
            <person name="Barbe V."/>
            <person name="Bardou P."/>
            <person name="Bechner M."/>
            <person name="Bellec A."/>
            <person name="Berger A."/>
            <person name="Berges H."/>
            <person name="Bidwell S."/>
            <person name="Bisseling T."/>
            <person name="Choisne N."/>
            <person name="Couloux A."/>
            <person name="Denny R."/>
            <person name="Deshpande S."/>
            <person name="Dai X."/>
            <person name="Doyle J.J."/>
            <person name="Dudez A.M."/>
            <person name="Farmer A.D."/>
            <person name="Fouteau S."/>
            <person name="Franken C."/>
            <person name="Gibelin C."/>
            <person name="Gish J."/>
            <person name="Goldstein S."/>
            <person name="Gonzalez A.J."/>
            <person name="Green P.J."/>
            <person name="Hallab A."/>
            <person name="Hartog M."/>
            <person name="Hua A."/>
            <person name="Humphray S.J."/>
            <person name="Jeong D.H."/>
            <person name="Jing Y."/>
            <person name="Jocker A."/>
            <person name="Kenton S.M."/>
            <person name="Kim D.J."/>
            <person name="Klee K."/>
            <person name="Lai H."/>
            <person name="Lang C."/>
            <person name="Lin S."/>
            <person name="Macmil S.L."/>
            <person name="Magdelenat G."/>
            <person name="Matthews L."/>
            <person name="McCorrison J."/>
            <person name="Monaghan E.L."/>
            <person name="Mun J.H."/>
            <person name="Najar F.Z."/>
            <person name="Nicholson C."/>
            <person name="Noirot C."/>
            <person name="O'Bleness M."/>
            <person name="Paule C.R."/>
            <person name="Poulain J."/>
            <person name="Prion F."/>
            <person name="Qin B."/>
            <person name="Qu C."/>
            <person name="Retzel E.F."/>
            <person name="Riddle C."/>
            <person name="Sallet E."/>
            <person name="Samain S."/>
            <person name="Samson N."/>
            <person name="Sanders I."/>
            <person name="Saurat O."/>
            <person name="Scarpelli C."/>
            <person name="Schiex T."/>
            <person name="Segurens B."/>
            <person name="Severin A.J."/>
            <person name="Sherrier D.J."/>
            <person name="Shi R."/>
            <person name="Sims S."/>
            <person name="Singer S.R."/>
            <person name="Sinharoy S."/>
            <person name="Sterck L."/>
            <person name="Viollet A."/>
            <person name="Wang B.B."/>
            <person name="Wang K."/>
            <person name="Wang M."/>
            <person name="Wang X."/>
            <person name="Warfsmann J."/>
            <person name="Weissenbach J."/>
            <person name="White D.D."/>
            <person name="White J.D."/>
            <person name="Wiley G.B."/>
            <person name="Wincker P."/>
            <person name="Xing Y."/>
            <person name="Yang L."/>
            <person name="Yao Z."/>
            <person name="Ying F."/>
            <person name="Zhai J."/>
            <person name="Zhou L."/>
            <person name="Zuber A."/>
            <person name="Denarie J."/>
            <person name="Dixon R.A."/>
            <person name="May G.D."/>
            <person name="Schwartz D.C."/>
            <person name="Rogers J."/>
            <person name="Quetier F."/>
            <person name="Town C.D."/>
            <person name="Roe B.A."/>
        </authorList>
    </citation>
    <scope>NUCLEOTIDE SEQUENCE [LARGE SCALE GENOMIC DNA]</scope>
    <source>
        <strain evidence="2">A17</strain>
        <strain evidence="3 4">cv. Jemalong A17</strain>
    </source>
</reference>
<feature type="region of interest" description="Disordered" evidence="1">
    <location>
        <begin position="1"/>
        <end position="25"/>
    </location>
</feature>
<reference evidence="2 4" key="2">
    <citation type="journal article" date="2014" name="BMC Genomics">
        <title>An improved genome release (version Mt4.0) for the model legume Medicago truncatula.</title>
        <authorList>
            <person name="Tang H."/>
            <person name="Krishnakumar V."/>
            <person name="Bidwell S."/>
            <person name="Rosen B."/>
            <person name="Chan A."/>
            <person name="Zhou S."/>
            <person name="Gentzbittel L."/>
            <person name="Childs K.L."/>
            <person name="Yandell M."/>
            <person name="Gundlach H."/>
            <person name="Mayer K.F."/>
            <person name="Schwartz D.C."/>
            <person name="Town C.D."/>
        </authorList>
    </citation>
    <scope>GENOME REANNOTATION</scope>
    <source>
        <strain evidence="3 4">cv. Jemalong A17</strain>
    </source>
</reference>
<dbReference type="HOGENOM" id="CLU_2310237_0_0_1"/>
<reference evidence="3" key="3">
    <citation type="submission" date="2015-04" db="UniProtKB">
        <authorList>
            <consortium name="EnsemblPlants"/>
        </authorList>
    </citation>
    <scope>IDENTIFICATION</scope>
    <source>
        <strain evidence="3">cv. Jemalong A17</strain>
    </source>
</reference>
<proteinExistence type="predicted"/>
<evidence type="ECO:0000313" key="3">
    <source>
        <dbReference type="EnsemblPlants" id="AES91274"/>
    </source>
</evidence>
<gene>
    <name evidence="2" type="ordered locus">MTR_4g111700</name>
</gene>